<feature type="region of interest" description="Disordered" evidence="1">
    <location>
        <begin position="482"/>
        <end position="513"/>
    </location>
</feature>
<dbReference type="PANTHER" id="PTHR23077">
    <property type="entry name" value="AAA-FAMILY ATPASE"/>
    <property type="match status" value="1"/>
</dbReference>
<dbReference type="Pfam" id="PF00004">
    <property type="entry name" value="AAA"/>
    <property type="match status" value="1"/>
</dbReference>
<dbReference type="SMART" id="SM00382">
    <property type="entry name" value="AAA"/>
    <property type="match status" value="1"/>
</dbReference>
<dbReference type="EMBL" id="JAPMOS010000013">
    <property type="protein sequence ID" value="KAJ4460466.1"/>
    <property type="molecule type" value="Genomic_DNA"/>
</dbReference>
<dbReference type="InterPro" id="IPR003593">
    <property type="entry name" value="AAA+_ATPase"/>
</dbReference>
<evidence type="ECO:0000256" key="1">
    <source>
        <dbReference type="SAM" id="MobiDB-lite"/>
    </source>
</evidence>
<protein>
    <submittedName>
        <fullName evidence="4">ATPase AAA</fullName>
    </submittedName>
</protein>
<dbReference type="Proteomes" id="UP001141327">
    <property type="component" value="Unassembled WGS sequence"/>
</dbReference>
<reference evidence="4" key="1">
    <citation type="journal article" date="2022" name="bioRxiv">
        <title>Genomics of Preaxostyla Flagellates Illuminates Evolutionary Transitions and the Path Towards Mitochondrial Loss.</title>
        <authorList>
            <person name="Novak L.V.F."/>
            <person name="Treitli S.C."/>
            <person name="Pyrih J."/>
            <person name="Halakuc P."/>
            <person name="Pipaliya S.V."/>
            <person name="Vacek V."/>
            <person name="Brzon O."/>
            <person name="Soukal P."/>
            <person name="Eme L."/>
            <person name="Dacks J.B."/>
            <person name="Karnkowska A."/>
            <person name="Elias M."/>
            <person name="Hampl V."/>
        </authorList>
    </citation>
    <scope>NUCLEOTIDE SEQUENCE</scope>
    <source>
        <strain evidence="4">RCP-MX</strain>
    </source>
</reference>
<evidence type="ECO:0000259" key="3">
    <source>
        <dbReference type="SMART" id="SM00382"/>
    </source>
</evidence>
<feature type="compositionally biased region" description="Pro residues" evidence="1">
    <location>
        <begin position="493"/>
        <end position="502"/>
    </location>
</feature>
<name>A0ABQ8UMR3_9EUKA</name>
<evidence type="ECO:0000256" key="2">
    <source>
        <dbReference type="SAM" id="SignalP"/>
    </source>
</evidence>
<sequence>MMVWWRLFFLLQGVDKFGALLERVRNQATAADPPIRHLVVVDNADLLFRLEAESGQTLKRLIQFMDTPTIAPVLVLALARCLNPAELSVESAPPGASSFRRANRFDRYIALVPPPPSERARILGDLLTALPGARVDSLQTASSMAKLLPGATARDLSRAVVLAYAMATSSSGRAPGPTTPGPLGEPAVPISGPTTATPVPLPPPELGVALGEANGEWACRQMGRRSLDVPAFLPPAIPGPGPGPSARGSSLWGARIGGYATVRKSLEELVGWALQGADALSRMGLAPPSGILLYGPSGCGKSLLAAALAARCQANLFLGHSSTLFTRELGGTEANIRSLFARARARTPALVVLESLEVLAPRRGGDADVHTRALCQLLTEMDGIQHAGGAGTGVMVIGCTALPWAVDPALLRPGRLEHHLLVGLPSRPDRVDILGQLVPGAPADLLAELAQRTEAFTPAALCSLCREAALCAFRERAASEAKAKGEATGPGDHSPPPPPRRPPGQHTPAASGAHFGAALKALAAFGAADPGAEEPFRQWSRAASAPAPP</sequence>
<comment type="caution">
    <text evidence="4">The sequence shown here is derived from an EMBL/GenBank/DDBJ whole genome shotgun (WGS) entry which is preliminary data.</text>
</comment>
<feature type="chain" id="PRO_5045199674" evidence="2">
    <location>
        <begin position="17"/>
        <end position="549"/>
    </location>
</feature>
<dbReference type="InterPro" id="IPR003959">
    <property type="entry name" value="ATPase_AAA_core"/>
</dbReference>
<dbReference type="Pfam" id="PF17862">
    <property type="entry name" value="AAA_lid_3"/>
    <property type="match status" value="1"/>
</dbReference>
<dbReference type="InterPro" id="IPR027417">
    <property type="entry name" value="P-loop_NTPase"/>
</dbReference>
<evidence type="ECO:0000313" key="4">
    <source>
        <dbReference type="EMBL" id="KAJ4460466.1"/>
    </source>
</evidence>
<gene>
    <name evidence="4" type="ORF">PAPYR_3514</name>
</gene>
<dbReference type="InterPro" id="IPR050168">
    <property type="entry name" value="AAA_ATPase_domain"/>
</dbReference>
<feature type="signal peptide" evidence="2">
    <location>
        <begin position="1"/>
        <end position="16"/>
    </location>
</feature>
<dbReference type="PANTHER" id="PTHR23077:SF117">
    <property type="entry name" value="AAA+ ATPASE DOMAIN-CONTAINING PROTEIN"/>
    <property type="match status" value="1"/>
</dbReference>
<feature type="domain" description="AAA+ ATPase" evidence="3">
    <location>
        <begin position="287"/>
        <end position="426"/>
    </location>
</feature>
<dbReference type="Gene3D" id="3.40.50.300">
    <property type="entry name" value="P-loop containing nucleotide triphosphate hydrolases"/>
    <property type="match status" value="1"/>
</dbReference>
<dbReference type="InterPro" id="IPR041569">
    <property type="entry name" value="AAA_lid_3"/>
</dbReference>
<keyword evidence="2" id="KW-0732">Signal</keyword>
<proteinExistence type="predicted"/>
<dbReference type="Gene3D" id="1.10.8.60">
    <property type="match status" value="1"/>
</dbReference>
<accession>A0ABQ8UMR3</accession>
<organism evidence="4 5">
    <name type="scientific">Paratrimastix pyriformis</name>
    <dbReference type="NCBI Taxonomy" id="342808"/>
    <lineage>
        <taxon>Eukaryota</taxon>
        <taxon>Metamonada</taxon>
        <taxon>Preaxostyla</taxon>
        <taxon>Paratrimastigidae</taxon>
        <taxon>Paratrimastix</taxon>
    </lineage>
</organism>
<evidence type="ECO:0000313" key="5">
    <source>
        <dbReference type="Proteomes" id="UP001141327"/>
    </source>
</evidence>
<keyword evidence="5" id="KW-1185">Reference proteome</keyword>
<dbReference type="SUPFAM" id="SSF52540">
    <property type="entry name" value="P-loop containing nucleoside triphosphate hydrolases"/>
    <property type="match status" value="2"/>
</dbReference>